<dbReference type="InterPro" id="IPR050409">
    <property type="entry name" value="E3_ubiq-protein_ligase"/>
</dbReference>
<dbReference type="GO" id="GO:0005737">
    <property type="term" value="C:cytoplasm"/>
    <property type="evidence" value="ECO:0007669"/>
    <property type="project" value="TreeGrafter"/>
</dbReference>
<dbReference type="EC" id="2.3.2.26" evidence="3"/>
<organism evidence="8 9">
    <name type="scientific">Conidiobolus coronatus (strain ATCC 28846 / CBS 209.66 / NRRL 28638)</name>
    <name type="common">Delacroixia coronata</name>
    <dbReference type="NCBI Taxonomy" id="796925"/>
    <lineage>
        <taxon>Eukaryota</taxon>
        <taxon>Fungi</taxon>
        <taxon>Fungi incertae sedis</taxon>
        <taxon>Zoopagomycota</taxon>
        <taxon>Entomophthoromycotina</taxon>
        <taxon>Entomophthoromycetes</taxon>
        <taxon>Entomophthorales</taxon>
        <taxon>Ancylistaceae</taxon>
        <taxon>Conidiobolus</taxon>
    </lineage>
</organism>
<dbReference type="GO" id="GO:0005634">
    <property type="term" value="C:nucleus"/>
    <property type="evidence" value="ECO:0007669"/>
    <property type="project" value="TreeGrafter"/>
</dbReference>
<evidence type="ECO:0000256" key="2">
    <source>
        <dbReference type="ARBA" id="ARBA00004906"/>
    </source>
</evidence>
<evidence type="ECO:0000259" key="7">
    <source>
        <dbReference type="PROSITE" id="PS50237"/>
    </source>
</evidence>
<comment type="caution">
    <text evidence="6">Lacks conserved residue(s) required for the propagation of feature annotation.</text>
</comment>
<dbReference type="Pfam" id="PF00632">
    <property type="entry name" value="HECT"/>
    <property type="match status" value="1"/>
</dbReference>
<name>A0A137PE43_CONC2</name>
<gene>
    <name evidence="8" type="ORF">CONCODRAFT_3930</name>
</gene>
<dbReference type="STRING" id="796925.A0A137PE43"/>
<dbReference type="OrthoDB" id="423283at2759"/>
<evidence type="ECO:0000313" key="9">
    <source>
        <dbReference type="Proteomes" id="UP000070444"/>
    </source>
</evidence>
<dbReference type="PANTHER" id="PTHR11254:SF67">
    <property type="entry name" value="E3 UBIQUITIN-PROTEIN LIGASE HUWE1"/>
    <property type="match status" value="1"/>
</dbReference>
<dbReference type="GO" id="GO:0061630">
    <property type="term" value="F:ubiquitin protein ligase activity"/>
    <property type="evidence" value="ECO:0007669"/>
    <property type="project" value="UniProtKB-EC"/>
</dbReference>
<dbReference type="EMBL" id="KQ964440">
    <property type="protein sequence ID" value="KXN73250.1"/>
    <property type="molecule type" value="Genomic_DNA"/>
</dbReference>
<evidence type="ECO:0000256" key="4">
    <source>
        <dbReference type="ARBA" id="ARBA00022679"/>
    </source>
</evidence>
<dbReference type="GO" id="GO:0000209">
    <property type="term" value="P:protein polyubiquitination"/>
    <property type="evidence" value="ECO:0007669"/>
    <property type="project" value="TreeGrafter"/>
</dbReference>
<dbReference type="GO" id="GO:0006511">
    <property type="term" value="P:ubiquitin-dependent protein catabolic process"/>
    <property type="evidence" value="ECO:0007669"/>
    <property type="project" value="TreeGrafter"/>
</dbReference>
<dbReference type="Proteomes" id="UP000070444">
    <property type="component" value="Unassembled WGS sequence"/>
</dbReference>
<keyword evidence="5 6" id="KW-0833">Ubl conjugation pathway</keyword>
<dbReference type="PANTHER" id="PTHR11254">
    <property type="entry name" value="HECT DOMAIN UBIQUITIN-PROTEIN LIGASE"/>
    <property type="match status" value="1"/>
</dbReference>
<dbReference type="InterPro" id="IPR000569">
    <property type="entry name" value="HECT_dom"/>
</dbReference>
<dbReference type="Gene3D" id="3.30.2160.10">
    <property type="entry name" value="Hect, E3 ligase catalytic domain"/>
    <property type="match status" value="1"/>
</dbReference>
<evidence type="ECO:0000256" key="1">
    <source>
        <dbReference type="ARBA" id="ARBA00000885"/>
    </source>
</evidence>
<evidence type="ECO:0000256" key="5">
    <source>
        <dbReference type="ARBA" id="ARBA00022786"/>
    </source>
</evidence>
<dbReference type="AlphaFoldDB" id="A0A137PE43"/>
<comment type="catalytic activity">
    <reaction evidence="1">
        <text>S-ubiquitinyl-[E2 ubiquitin-conjugating enzyme]-L-cysteine + [acceptor protein]-L-lysine = [E2 ubiquitin-conjugating enzyme]-L-cysteine + N(6)-ubiquitinyl-[acceptor protein]-L-lysine.</text>
        <dbReference type="EC" id="2.3.2.26"/>
    </reaction>
</comment>
<reference evidence="8 9" key="1">
    <citation type="journal article" date="2015" name="Genome Biol. Evol.">
        <title>Phylogenomic analyses indicate that early fungi evolved digesting cell walls of algal ancestors of land plants.</title>
        <authorList>
            <person name="Chang Y."/>
            <person name="Wang S."/>
            <person name="Sekimoto S."/>
            <person name="Aerts A.L."/>
            <person name="Choi C."/>
            <person name="Clum A."/>
            <person name="LaButti K.M."/>
            <person name="Lindquist E.A."/>
            <person name="Yee Ngan C."/>
            <person name="Ohm R.A."/>
            <person name="Salamov A.A."/>
            <person name="Grigoriev I.V."/>
            <person name="Spatafora J.W."/>
            <person name="Berbee M.L."/>
        </authorList>
    </citation>
    <scope>NUCLEOTIDE SEQUENCE [LARGE SCALE GENOMIC DNA]</scope>
    <source>
        <strain evidence="8 9">NRRL 28638</strain>
    </source>
</reference>
<proteinExistence type="predicted"/>
<sequence length="277" mass="31984">MSSFLRPLGVFEIKKHLQPKRAAMQILTKNIWRKRIIDLKPNGRDIPLTEENKQEYIHLITQQKLTVAIKDQIHKDFSSIQRLPSAHTWCAMWSDTWESKQAVELLETWVDIEVEIIGTVPDKCTIFKSNLLPLKMTFKTIDFSNDIDLRFDTQSTYMAIATLIDSLETTISQVKQQIGDSKAINFFMGRQYGDNEGLRHTINVQCSKDDTDGLEQRQIYTLLTLFSSIKTSGNDFMTGVSDLCETLLEPFKGEFREYNRCMFNEGLILNEEVDKAI</sequence>
<dbReference type="SUPFAM" id="SSF56204">
    <property type="entry name" value="Hect, E3 ligase catalytic domain"/>
    <property type="match status" value="1"/>
</dbReference>
<accession>A0A137PE43</accession>
<keyword evidence="4" id="KW-0808">Transferase</keyword>
<evidence type="ECO:0000313" key="8">
    <source>
        <dbReference type="EMBL" id="KXN73250.1"/>
    </source>
</evidence>
<dbReference type="InterPro" id="IPR035983">
    <property type="entry name" value="Hect_E3_ubiquitin_ligase"/>
</dbReference>
<feature type="domain" description="HECT" evidence="7">
    <location>
        <begin position="38"/>
        <end position="73"/>
    </location>
</feature>
<evidence type="ECO:0000256" key="6">
    <source>
        <dbReference type="PROSITE-ProRule" id="PRU00104"/>
    </source>
</evidence>
<comment type="pathway">
    <text evidence="2">Protein modification; protein ubiquitination.</text>
</comment>
<protein>
    <recommendedName>
        <fullName evidence="3">HECT-type E3 ubiquitin transferase</fullName>
        <ecNumber evidence="3">2.3.2.26</ecNumber>
    </recommendedName>
</protein>
<evidence type="ECO:0000256" key="3">
    <source>
        <dbReference type="ARBA" id="ARBA00012485"/>
    </source>
</evidence>
<keyword evidence="9" id="KW-1185">Reference proteome</keyword>
<dbReference type="PROSITE" id="PS50237">
    <property type="entry name" value="HECT"/>
    <property type="match status" value="1"/>
</dbReference>